<dbReference type="EMBL" id="LRGB01002485">
    <property type="protein sequence ID" value="KZS07372.1"/>
    <property type="molecule type" value="Genomic_DNA"/>
</dbReference>
<dbReference type="GO" id="GO:0043137">
    <property type="term" value="P:DNA replication, removal of RNA primer"/>
    <property type="evidence" value="ECO:0007669"/>
    <property type="project" value="TreeGrafter"/>
</dbReference>
<evidence type="ECO:0000313" key="5">
    <source>
        <dbReference type="Proteomes" id="UP000076858"/>
    </source>
</evidence>
<dbReference type="GO" id="GO:0003676">
    <property type="term" value="F:nucleic acid binding"/>
    <property type="evidence" value="ECO:0007669"/>
    <property type="project" value="InterPro"/>
</dbReference>
<sequence>MYKTKLKKLETTQNQILRGILGCFKSTPILFIQIETGILPIKDRWDMLATRYLTNLSTKTWNSAYPSLYEIAKTQKIWKPRSTPAMSKYLTELDGGSSPITLQEPAYQPYTEPLLPWQLFQITTGSFTTNKKTAVKNIAFTAATFMETKSNEDQNHLDIYTDESTCKTTKKTSCAVYIPATQTKEAWLLSNFTNSFNAELAAIKQALTLTYNQDGNGITIYTDSKSAIHAISNFKWKSSNYIPEIIQQINNFRSAGTKINLYWIPSHAGIRGNEIADQLANNRRTADDGETIVRAPFEERVKLDPAGVETNTVTSAPNIYKFKKTCCSRSFLNTSSSLIMISWHILPRSRQWLPSYTTLKPPFLKSNHNKNNLHAATKDTSTFAKGQAVIMVGERIGESLYHLAIQPRISAANSIKDSACLAIPSPPSIAVWHQRLAHTSQNTISKMIRNRAVDGLLVGQLIHSDEKDQDKLHHVPDIPSNHETADPFEILFRPPTESQSFNNNEERGVMPQAEGESDVNVQPETSHTPSSSDISTRMVAPTAPTLGPSCDPEPVFIDNGPSTSTGTTRISPYLHPYSDTMTSPNANLWKAAIKDEYNSLMIKPGGQGSPPRYKARLVANSYSQHHVNDLEMSELDVKTAFLYGQLDEEIYLEQLEGFILSGQEDSTFDTFLKKFGLLPSTSDPCLYLRHLQGEFLAVVIWVDEGLVCSNNGNLVKSIIDDLNIMLPADHGNRLSKKSDEVRTEEVPFREAVGSLLYLTIASRPDIAFGRDFPILRRPRKRALASPTPTTQEIQFLAVRHPDLVCPTWRARIIEKSPPVLVLSMMEAELVATCEASKECVWLGRLMAEISPKRFNPFDVR</sequence>
<dbReference type="OrthoDB" id="6375235at2759"/>
<dbReference type="InterPro" id="IPR036397">
    <property type="entry name" value="RNaseH_sf"/>
</dbReference>
<dbReference type="Pfam" id="PF00075">
    <property type="entry name" value="RNase_H"/>
    <property type="match status" value="1"/>
</dbReference>
<dbReference type="Proteomes" id="UP000076858">
    <property type="component" value="Unassembled WGS sequence"/>
</dbReference>
<dbReference type="InterPro" id="IPR050092">
    <property type="entry name" value="RNase_H"/>
</dbReference>
<gene>
    <name evidence="4" type="ORF">APZ42_028917</name>
</gene>
<dbReference type="AlphaFoldDB" id="A0A164Q2H5"/>
<dbReference type="InterPro" id="IPR012337">
    <property type="entry name" value="RNaseH-like_sf"/>
</dbReference>
<organism evidence="4 5">
    <name type="scientific">Daphnia magna</name>
    <dbReference type="NCBI Taxonomy" id="35525"/>
    <lineage>
        <taxon>Eukaryota</taxon>
        <taxon>Metazoa</taxon>
        <taxon>Ecdysozoa</taxon>
        <taxon>Arthropoda</taxon>
        <taxon>Crustacea</taxon>
        <taxon>Branchiopoda</taxon>
        <taxon>Diplostraca</taxon>
        <taxon>Cladocera</taxon>
        <taxon>Anomopoda</taxon>
        <taxon>Daphniidae</taxon>
        <taxon>Daphnia</taxon>
    </lineage>
</organism>
<dbReference type="Gene3D" id="3.30.420.10">
    <property type="entry name" value="Ribonuclease H-like superfamily/Ribonuclease H"/>
    <property type="match status" value="1"/>
</dbReference>
<evidence type="ECO:0000256" key="1">
    <source>
        <dbReference type="ARBA" id="ARBA00005300"/>
    </source>
</evidence>
<comment type="caution">
    <text evidence="4">The sequence shown here is derived from an EMBL/GenBank/DDBJ whole genome shotgun (WGS) entry which is preliminary data.</text>
</comment>
<proteinExistence type="inferred from homology"/>
<evidence type="ECO:0000313" key="4">
    <source>
        <dbReference type="EMBL" id="KZS07372.1"/>
    </source>
</evidence>
<dbReference type="GO" id="GO:0004523">
    <property type="term" value="F:RNA-DNA hybrid ribonuclease activity"/>
    <property type="evidence" value="ECO:0007669"/>
    <property type="project" value="InterPro"/>
</dbReference>
<comment type="similarity">
    <text evidence="1">Belongs to the RNase H family.</text>
</comment>
<feature type="domain" description="RNase H type-1" evidence="3">
    <location>
        <begin position="153"/>
        <end position="285"/>
    </location>
</feature>
<dbReference type="CDD" id="cd09276">
    <property type="entry name" value="Rnase_HI_RT_non_LTR"/>
    <property type="match status" value="1"/>
</dbReference>
<dbReference type="PROSITE" id="PS50879">
    <property type="entry name" value="RNASE_H_1"/>
    <property type="match status" value="1"/>
</dbReference>
<reference evidence="4 5" key="1">
    <citation type="submission" date="2016-03" db="EMBL/GenBank/DDBJ databases">
        <title>EvidentialGene: Evidence-directed Construction of Genes on Genomes.</title>
        <authorList>
            <person name="Gilbert D.G."/>
            <person name="Choi J.-H."/>
            <person name="Mockaitis K."/>
            <person name="Colbourne J."/>
            <person name="Pfrender M."/>
        </authorList>
    </citation>
    <scope>NUCLEOTIDE SEQUENCE [LARGE SCALE GENOMIC DNA]</scope>
    <source>
        <strain evidence="4 5">Xinb3</strain>
        <tissue evidence="4">Complete organism</tissue>
    </source>
</reference>
<evidence type="ECO:0000256" key="2">
    <source>
        <dbReference type="SAM" id="MobiDB-lite"/>
    </source>
</evidence>
<dbReference type="SUPFAM" id="SSF53098">
    <property type="entry name" value="Ribonuclease H-like"/>
    <property type="match status" value="1"/>
</dbReference>
<feature type="compositionally biased region" description="Polar residues" evidence="2">
    <location>
        <begin position="519"/>
        <end position="535"/>
    </location>
</feature>
<dbReference type="PANTHER" id="PTHR10642:SF31">
    <property type="entry name" value="RIBONUCLEASE H1"/>
    <property type="match status" value="1"/>
</dbReference>
<keyword evidence="5" id="KW-1185">Reference proteome</keyword>
<dbReference type="InterPro" id="IPR002156">
    <property type="entry name" value="RNaseH_domain"/>
</dbReference>
<evidence type="ECO:0000259" key="3">
    <source>
        <dbReference type="PROSITE" id="PS50879"/>
    </source>
</evidence>
<dbReference type="PANTHER" id="PTHR10642">
    <property type="entry name" value="RIBONUCLEASE H1"/>
    <property type="match status" value="1"/>
</dbReference>
<feature type="region of interest" description="Disordered" evidence="2">
    <location>
        <begin position="494"/>
        <end position="536"/>
    </location>
</feature>
<protein>
    <recommendedName>
        <fullName evidence="3">RNase H type-1 domain-containing protein</fullName>
    </recommendedName>
</protein>
<accession>A0A164Q2H5</accession>
<name>A0A164Q2H5_9CRUS</name>